<reference evidence="2" key="1">
    <citation type="journal article" date="2023" name="G3 (Bethesda)">
        <title>Genome assembly and association tests identify interacting loci associated with vigor, precocity, and sex in interspecific pistachio rootstocks.</title>
        <authorList>
            <person name="Palmer W."/>
            <person name="Jacygrad E."/>
            <person name="Sagayaradj S."/>
            <person name="Cavanaugh K."/>
            <person name="Han R."/>
            <person name="Bertier L."/>
            <person name="Beede B."/>
            <person name="Kafkas S."/>
            <person name="Golino D."/>
            <person name="Preece J."/>
            <person name="Michelmore R."/>
        </authorList>
    </citation>
    <scope>NUCLEOTIDE SEQUENCE [LARGE SCALE GENOMIC DNA]</scope>
</reference>
<organism evidence="1 2">
    <name type="scientific">Pistacia atlantica</name>
    <dbReference type="NCBI Taxonomy" id="434234"/>
    <lineage>
        <taxon>Eukaryota</taxon>
        <taxon>Viridiplantae</taxon>
        <taxon>Streptophyta</taxon>
        <taxon>Embryophyta</taxon>
        <taxon>Tracheophyta</taxon>
        <taxon>Spermatophyta</taxon>
        <taxon>Magnoliopsida</taxon>
        <taxon>eudicotyledons</taxon>
        <taxon>Gunneridae</taxon>
        <taxon>Pentapetalae</taxon>
        <taxon>rosids</taxon>
        <taxon>malvids</taxon>
        <taxon>Sapindales</taxon>
        <taxon>Anacardiaceae</taxon>
        <taxon>Pistacia</taxon>
    </lineage>
</organism>
<gene>
    <name evidence="1" type="ORF">Patl1_31970</name>
</gene>
<accession>A0ACC1AMY0</accession>
<sequence>MLVAHIPSSPPTSLQQPQNLTTSNRNHYEL</sequence>
<evidence type="ECO:0000313" key="1">
    <source>
        <dbReference type="EMBL" id="KAJ0087930.1"/>
    </source>
</evidence>
<proteinExistence type="predicted"/>
<dbReference type="EMBL" id="CM047905">
    <property type="protein sequence ID" value="KAJ0087930.1"/>
    <property type="molecule type" value="Genomic_DNA"/>
</dbReference>
<keyword evidence="2" id="KW-1185">Reference proteome</keyword>
<name>A0ACC1AMY0_9ROSI</name>
<evidence type="ECO:0000313" key="2">
    <source>
        <dbReference type="Proteomes" id="UP001164250"/>
    </source>
</evidence>
<dbReference type="Proteomes" id="UP001164250">
    <property type="component" value="Chromosome 9"/>
</dbReference>
<protein>
    <submittedName>
        <fullName evidence="1">Uncharacterized protein</fullName>
    </submittedName>
</protein>
<comment type="caution">
    <text evidence="1">The sequence shown here is derived from an EMBL/GenBank/DDBJ whole genome shotgun (WGS) entry which is preliminary data.</text>
</comment>